<evidence type="ECO:0000256" key="1">
    <source>
        <dbReference type="SAM" id="MobiDB-lite"/>
    </source>
</evidence>
<feature type="compositionally biased region" description="Basic and acidic residues" evidence="1">
    <location>
        <begin position="14"/>
        <end position="24"/>
    </location>
</feature>
<dbReference type="InterPro" id="IPR008579">
    <property type="entry name" value="UGlyAH_Cupin_dom"/>
</dbReference>
<evidence type="ECO:0000313" key="4">
    <source>
        <dbReference type="EMBL" id="SLN46683.1"/>
    </source>
</evidence>
<gene>
    <name evidence="3" type="ORF">CLV79_10598</name>
    <name evidence="4" type="ORF">LOS8367_02074</name>
</gene>
<accession>A0A1X6ZBX2</accession>
<dbReference type="SUPFAM" id="SSF51182">
    <property type="entry name" value="RmlC-like cupins"/>
    <property type="match status" value="1"/>
</dbReference>
<dbReference type="CDD" id="cd02227">
    <property type="entry name" value="cupin_TM1112-like"/>
    <property type="match status" value="1"/>
</dbReference>
<protein>
    <recommendedName>
        <fullName evidence="2">(S)-ureidoglycine aminohydrolase cupin domain-containing protein</fullName>
    </recommendedName>
</protein>
<evidence type="ECO:0000313" key="6">
    <source>
        <dbReference type="Proteomes" id="UP000240624"/>
    </source>
</evidence>
<dbReference type="InterPro" id="IPR014710">
    <property type="entry name" value="RmlC-like_jellyroll"/>
</dbReference>
<dbReference type="Proteomes" id="UP000193495">
    <property type="component" value="Unassembled WGS sequence"/>
</dbReference>
<proteinExistence type="predicted"/>
<reference evidence="4 5" key="1">
    <citation type="submission" date="2017-03" db="EMBL/GenBank/DDBJ databases">
        <authorList>
            <person name="Afonso C.L."/>
            <person name="Miller P.J."/>
            <person name="Scott M.A."/>
            <person name="Spackman E."/>
            <person name="Goraichik I."/>
            <person name="Dimitrov K.M."/>
            <person name="Suarez D.L."/>
            <person name="Swayne D.E."/>
        </authorList>
    </citation>
    <scope>NUCLEOTIDE SEQUENCE [LARGE SCALE GENOMIC DNA]</scope>
    <source>
        <strain evidence="4 5">CECT 8367</strain>
    </source>
</reference>
<dbReference type="PANTHER" id="PTHR40943:SF1">
    <property type="entry name" value="CYTOPLASMIC PROTEIN"/>
    <property type="match status" value="1"/>
</dbReference>
<sequence length="148" mass="16217">MTATMNPPLPSHAATERPRMKRMDSPTVTGFADPGPAATHRRLADLPDRVIEGDPRHETRIVHQSPVGRFLAGTWRSTPGRWRAFTGRDEVCVLTAGHVRLIAADGTARKFRAGDAFVIPDGFEGEWEVIEAATKHFVIRDTAPGEAP</sequence>
<dbReference type="InterPro" id="IPR011051">
    <property type="entry name" value="RmlC_Cupin_sf"/>
</dbReference>
<dbReference type="EMBL" id="FWFY01000005">
    <property type="protein sequence ID" value="SLN46683.1"/>
    <property type="molecule type" value="Genomic_DNA"/>
</dbReference>
<organism evidence="4 5">
    <name type="scientific">Limimaricola soesokkakensis</name>
    <dbReference type="NCBI Taxonomy" id="1343159"/>
    <lineage>
        <taxon>Bacteria</taxon>
        <taxon>Pseudomonadati</taxon>
        <taxon>Pseudomonadota</taxon>
        <taxon>Alphaproteobacteria</taxon>
        <taxon>Rhodobacterales</taxon>
        <taxon>Paracoccaceae</taxon>
        <taxon>Limimaricola</taxon>
    </lineage>
</organism>
<dbReference type="Pfam" id="PF05899">
    <property type="entry name" value="Cupin_3"/>
    <property type="match status" value="1"/>
</dbReference>
<keyword evidence="6" id="KW-1185">Reference proteome</keyword>
<evidence type="ECO:0000313" key="3">
    <source>
        <dbReference type="EMBL" id="PSK86391.1"/>
    </source>
</evidence>
<dbReference type="AlphaFoldDB" id="A0A1X6ZBX2"/>
<dbReference type="EMBL" id="PYGB01000005">
    <property type="protein sequence ID" value="PSK86391.1"/>
    <property type="molecule type" value="Genomic_DNA"/>
</dbReference>
<evidence type="ECO:0000259" key="2">
    <source>
        <dbReference type="Pfam" id="PF05899"/>
    </source>
</evidence>
<dbReference type="Proteomes" id="UP000240624">
    <property type="component" value="Unassembled WGS sequence"/>
</dbReference>
<evidence type="ECO:0000313" key="5">
    <source>
        <dbReference type="Proteomes" id="UP000193495"/>
    </source>
</evidence>
<reference evidence="3 6" key="2">
    <citation type="submission" date="2018-03" db="EMBL/GenBank/DDBJ databases">
        <title>Genomic Encyclopedia of Archaeal and Bacterial Type Strains, Phase II (KMG-II): from individual species to whole genera.</title>
        <authorList>
            <person name="Goeker M."/>
        </authorList>
    </citation>
    <scope>NUCLEOTIDE SEQUENCE [LARGE SCALE GENOMIC DNA]</scope>
    <source>
        <strain evidence="3 6">DSM 29956</strain>
    </source>
</reference>
<dbReference type="PANTHER" id="PTHR40943">
    <property type="entry name" value="CYTOPLASMIC PROTEIN-RELATED"/>
    <property type="match status" value="1"/>
</dbReference>
<dbReference type="Gene3D" id="2.60.120.10">
    <property type="entry name" value="Jelly Rolls"/>
    <property type="match status" value="1"/>
</dbReference>
<feature type="domain" description="(S)-ureidoglycine aminohydrolase cupin" evidence="2">
    <location>
        <begin position="65"/>
        <end position="137"/>
    </location>
</feature>
<feature type="region of interest" description="Disordered" evidence="1">
    <location>
        <begin position="1"/>
        <end position="39"/>
    </location>
</feature>
<name>A0A1X6ZBX2_9RHOB</name>